<dbReference type="PANTHER" id="PTHR45852:SF1">
    <property type="entry name" value="SERINE_THREONINE-PROTEIN KINASE RIO2"/>
    <property type="match status" value="1"/>
</dbReference>
<dbReference type="PANTHER" id="PTHR45852">
    <property type="entry name" value="SER/THR-PROTEIN KINASE RIO2"/>
    <property type="match status" value="1"/>
</dbReference>
<dbReference type="PROSITE" id="PS00109">
    <property type="entry name" value="PROTEIN_KINASE_TYR"/>
    <property type="match status" value="1"/>
</dbReference>
<dbReference type="Gene3D" id="1.10.10.10">
    <property type="entry name" value="Winged helix-like DNA-binding domain superfamily/Winged helix DNA-binding domain"/>
    <property type="match status" value="1"/>
</dbReference>
<dbReference type="InterPro" id="IPR000687">
    <property type="entry name" value="RIO_kinase"/>
</dbReference>
<dbReference type="EMBL" id="NDWU01000011">
    <property type="protein sequence ID" value="PUA31997.1"/>
    <property type="molecule type" value="Genomic_DNA"/>
</dbReference>
<dbReference type="EC" id="2.7.11.1" evidence="3"/>
<evidence type="ECO:0000256" key="4">
    <source>
        <dbReference type="ARBA" id="ARBA00022527"/>
    </source>
</evidence>
<evidence type="ECO:0000313" key="15">
    <source>
        <dbReference type="Proteomes" id="UP000244066"/>
    </source>
</evidence>
<keyword evidence="5" id="KW-0808">Transferase</keyword>
<dbReference type="InterPro" id="IPR018934">
    <property type="entry name" value="RIO_dom"/>
</dbReference>
<protein>
    <recommendedName>
        <fullName evidence="3">non-specific serine/threonine protein kinase</fullName>
        <ecNumber evidence="3">2.7.11.1</ecNumber>
    </recommendedName>
</protein>
<dbReference type="Pfam" id="PF09202">
    <property type="entry name" value="Rio2_N"/>
    <property type="match status" value="1"/>
</dbReference>
<dbReference type="GO" id="GO:0005829">
    <property type="term" value="C:cytosol"/>
    <property type="evidence" value="ECO:0007669"/>
    <property type="project" value="TreeGrafter"/>
</dbReference>
<dbReference type="InterPro" id="IPR000719">
    <property type="entry name" value="Prot_kinase_dom"/>
</dbReference>
<keyword evidence="4" id="KW-0723">Serine/threonine-protein kinase</keyword>
<dbReference type="InterPro" id="IPR011009">
    <property type="entry name" value="Kinase-like_dom_sf"/>
</dbReference>
<evidence type="ECO:0000256" key="9">
    <source>
        <dbReference type="ARBA" id="ARBA00022840"/>
    </source>
</evidence>
<evidence type="ECO:0000256" key="3">
    <source>
        <dbReference type="ARBA" id="ARBA00012513"/>
    </source>
</evidence>
<dbReference type="Proteomes" id="UP000244066">
    <property type="component" value="Unassembled WGS sequence"/>
</dbReference>
<comment type="cofactor">
    <cofactor evidence="1">
        <name>Mg(2+)</name>
        <dbReference type="ChEBI" id="CHEBI:18420"/>
    </cofactor>
</comment>
<feature type="domain" description="Protein kinase" evidence="13">
    <location>
        <begin position="95"/>
        <end position="297"/>
    </location>
</feature>
<dbReference type="CDD" id="cd05144">
    <property type="entry name" value="RIO2_C"/>
    <property type="match status" value="1"/>
</dbReference>
<keyword evidence="8" id="KW-0418">Kinase</keyword>
<dbReference type="PROSITE" id="PS50011">
    <property type="entry name" value="PROTEIN_KINASE_DOM"/>
    <property type="match status" value="1"/>
</dbReference>
<dbReference type="GO" id="GO:0030490">
    <property type="term" value="P:maturation of SSU-rRNA"/>
    <property type="evidence" value="ECO:0007669"/>
    <property type="project" value="TreeGrafter"/>
</dbReference>
<organism evidence="14 15">
    <name type="scientific">Candidatus Terraquivivens tikiterensis</name>
    <dbReference type="NCBI Taxonomy" id="1980982"/>
    <lineage>
        <taxon>Archaea</taxon>
        <taxon>Nitrososphaerota</taxon>
        <taxon>Candidatus Wolframiiraptoraceae</taxon>
        <taxon>Candidatus Terraquivivens</taxon>
    </lineage>
</organism>
<keyword evidence="9" id="KW-0067">ATP-binding</keyword>
<dbReference type="GO" id="GO:0046872">
    <property type="term" value="F:metal ion binding"/>
    <property type="evidence" value="ECO:0007669"/>
    <property type="project" value="UniProtKB-KW"/>
</dbReference>
<dbReference type="SMART" id="SM00090">
    <property type="entry name" value="RIO"/>
    <property type="match status" value="1"/>
</dbReference>
<evidence type="ECO:0000256" key="11">
    <source>
        <dbReference type="ARBA" id="ARBA00047899"/>
    </source>
</evidence>
<dbReference type="SUPFAM" id="SSF56112">
    <property type="entry name" value="Protein kinase-like (PK-like)"/>
    <property type="match status" value="1"/>
</dbReference>
<evidence type="ECO:0000256" key="12">
    <source>
        <dbReference type="ARBA" id="ARBA00048679"/>
    </source>
</evidence>
<evidence type="ECO:0000256" key="6">
    <source>
        <dbReference type="ARBA" id="ARBA00022723"/>
    </source>
</evidence>
<dbReference type="AlphaFoldDB" id="A0A2R7Y3R2"/>
<dbReference type="Gene3D" id="1.10.510.10">
    <property type="entry name" value="Transferase(Phosphotransferase) domain 1"/>
    <property type="match status" value="1"/>
</dbReference>
<proteinExistence type="inferred from homology"/>
<comment type="catalytic activity">
    <reaction evidence="11">
        <text>L-threonyl-[protein] + ATP = O-phospho-L-threonyl-[protein] + ADP + H(+)</text>
        <dbReference type="Rhea" id="RHEA:46608"/>
        <dbReference type="Rhea" id="RHEA-COMP:11060"/>
        <dbReference type="Rhea" id="RHEA-COMP:11605"/>
        <dbReference type="ChEBI" id="CHEBI:15378"/>
        <dbReference type="ChEBI" id="CHEBI:30013"/>
        <dbReference type="ChEBI" id="CHEBI:30616"/>
        <dbReference type="ChEBI" id="CHEBI:61977"/>
        <dbReference type="ChEBI" id="CHEBI:456216"/>
        <dbReference type="EC" id="2.7.11.1"/>
    </reaction>
</comment>
<comment type="similarity">
    <text evidence="2">Belongs to the protein kinase superfamily. RIO-type Ser/Thr kinase family.</text>
</comment>
<evidence type="ECO:0000256" key="1">
    <source>
        <dbReference type="ARBA" id="ARBA00001946"/>
    </source>
</evidence>
<gene>
    <name evidence="14" type="ORF">B9J98_04980</name>
</gene>
<keyword evidence="10" id="KW-0460">Magnesium</keyword>
<evidence type="ECO:0000256" key="5">
    <source>
        <dbReference type="ARBA" id="ARBA00022679"/>
    </source>
</evidence>
<dbReference type="GO" id="GO:0005524">
    <property type="term" value="F:ATP binding"/>
    <property type="evidence" value="ECO:0007669"/>
    <property type="project" value="UniProtKB-KW"/>
</dbReference>
<dbReference type="InterPro" id="IPR030484">
    <property type="entry name" value="Rio2"/>
</dbReference>
<evidence type="ECO:0000256" key="10">
    <source>
        <dbReference type="ARBA" id="ARBA00022842"/>
    </source>
</evidence>
<name>A0A2R7Y3R2_9ARCH</name>
<comment type="catalytic activity">
    <reaction evidence="12">
        <text>L-seryl-[protein] + ATP = O-phospho-L-seryl-[protein] + ADP + H(+)</text>
        <dbReference type="Rhea" id="RHEA:17989"/>
        <dbReference type="Rhea" id="RHEA-COMP:9863"/>
        <dbReference type="Rhea" id="RHEA-COMP:11604"/>
        <dbReference type="ChEBI" id="CHEBI:15378"/>
        <dbReference type="ChEBI" id="CHEBI:29999"/>
        <dbReference type="ChEBI" id="CHEBI:30616"/>
        <dbReference type="ChEBI" id="CHEBI:83421"/>
        <dbReference type="ChEBI" id="CHEBI:456216"/>
        <dbReference type="EC" id="2.7.11.1"/>
    </reaction>
</comment>
<sequence>MSLQDLVRRLGELTEEDYCVLSIMERNLSKFREVPYELMLQAVKFSEAKLERSLAKLHYLGLIWSPKGKKVSYVLNYLGLDALALRTLSSRGIVSGLGIPVGVGKEADVYDAISREGKRLAVKFFRIGRPSFKKYERVREYLTKAHNYLEASIRAAYMEFKALSRLAGRVPVPVPVYRTRHVVVTELFEGVELASLSKLEDAEGTLLKILDAIKSAYDAGVVHRDLSAYNVLVRPDGEIMLIDWPQWVEIEHPQASFYLKRDVENILSFFARKWNVRNIPTEYEKIISDLVKKSINI</sequence>
<dbReference type="InterPro" id="IPR036388">
    <property type="entry name" value="WH-like_DNA-bd_sf"/>
</dbReference>
<dbReference type="InterPro" id="IPR015285">
    <property type="entry name" value="RIO2_wHTH_N"/>
</dbReference>
<dbReference type="InterPro" id="IPR008266">
    <property type="entry name" value="Tyr_kinase_AS"/>
</dbReference>
<reference evidence="14 15" key="1">
    <citation type="submission" date="2017-04" db="EMBL/GenBank/DDBJ databases">
        <title>Draft Aigarchaeota genome from a New Zealand hot spring.</title>
        <authorList>
            <person name="Reysenbach A.-L."/>
            <person name="Donaho J.A."/>
            <person name="Gerhart J."/>
            <person name="Kelley J.F."/>
            <person name="Kouba K."/>
            <person name="Podar M."/>
            <person name="Stott M."/>
        </authorList>
    </citation>
    <scope>NUCLEOTIDE SEQUENCE [LARGE SCALE GENOMIC DNA]</scope>
    <source>
        <strain evidence="14">NZ13_MG1</strain>
    </source>
</reference>
<evidence type="ECO:0000256" key="8">
    <source>
        <dbReference type="ARBA" id="ARBA00022777"/>
    </source>
</evidence>
<evidence type="ECO:0000256" key="2">
    <source>
        <dbReference type="ARBA" id="ARBA00009196"/>
    </source>
</evidence>
<dbReference type="SUPFAM" id="SSF46785">
    <property type="entry name" value="Winged helix' DNA-binding domain"/>
    <property type="match status" value="1"/>
</dbReference>
<keyword evidence="7" id="KW-0547">Nucleotide-binding</keyword>
<evidence type="ECO:0000259" key="13">
    <source>
        <dbReference type="PROSITE" id="PS50011"/>
    </source>
</evidence>
<evidence type="ECO:0000313" key="14">
    <source>
        <dbReference type="EMBL" id="PUA31997.1"/>
    </source>
</evidence>
<dbReference type="GO" id="GO:0004674">
    <property type="term" value="F:protein serine/threonine kinase activity"/>
    <property type="evidence" value="ECO:0007669"/>
    <property type="project" value="UniProtKB-KW"/>
</dbReference>
<dbReference type="InterPro" id="IPR036390">
    <property type="entry name" value="WH_DNA-bd_sf"/>
</dbReference>
<accession>A0A2R7Y3R2</accession>
<dbReference type="Pfam" id="PF01163">
    <property type="entry name" value="RIO1"/>
    <property type="match status" value="1"/>
</dbReference>
<dbReference type="Gene3D" id="3.30.200.20">
    <property type="entry name" value="Phosphorylase Kinase, domain 1"/>
    <property type="match status" value="1"/>
</dbReference>
<comment type="caution">
    <text evidence="14">The sequence shown here is derived from an EMBL/GenBank/DDBJ whole genome shotgun (WGS) entry which is preliminary data.</text>
</comment>
<dbReference type="GO" id="GO:0030688">
    <property type="term" value="C:preribosome, small subunit precursor"/>
    <property type="evidence" value="ECO:0007669"/>
    <property type="project" value="TreeGrafter"/>
</dbReference>
<keyword evidence="6" id="KW-0479">Metal-binding</keyword>
<evidence type="ECO:0000256" key="7">
    <source>
        <dbReference type="ARBA" id="ARBA00022741"/>
    </source>
</evidence>